<dbReference type="PANTHER" id="PTHR34856">
    <property type="entry name" value="PROTEIN NRFD"/>
    <property type="match status" value="1"/>
</dbReference>
<evidence type="ECO:0000256" key="6">
    <source>
        <dbReference type="ARBA" id="ARBA00023136"/>
    </source>
</evidence>
<dbReference type="InterPro" id="IPR005614">
    <property type="entry name" value="NrfD-like"/>
</dbReference>
<evidence type="ECO:0000256" key="1">
    <source>
        <dbReference type="ARBA" id="ARBA00004651"/>
    </source>
</evidence>
<comment type="subcellular location">
    <subcellularLocation>
        <location evidence="1">Cell membrane</location>
        <topology evidence="1">Multi-pass membrane protein</topology>
    </subcellularLocation>
</comment>
<evidence type="ECO:0000256" key="8">
    <source>
        <dbReference type="SAM" id="Phobius"/>
    </source>
</evidence>
<proteinExistence type="inferred from homology"/>
<dbReference type="Gene3D" id="1.20.1630.10">
    <property type="entry name" value="Formate dehydrogenase/DMSO reductase domain"/>
    <property type="match status" value="1"/>
</dbReference>
<dbReference type="RefSeq" id="WP_154830001.1">
    <property type="nucleotide sequence ID" value="NZ_BAAAQH010000012.1"/>
</dbReference>
<evidence type="ECO:0000256" key="5">
    <source>
        <dbReference type="ARBA" id="ARBA00022989"/>
    </source>
</evidence>
<evidence type="ECO:0000313" key="10">
    <source>
        <dbReference type="Proteomes" id="UP000315460"/>
    </source>
</evidence>
<feature type="transmembrane region" description="Helical" evidence="8">
    <location>
        <begin position="106"/>
        <end position="123"/>
    </location>
</feature>
<dbReference type="PANTHER" id="PTHR34856:SF2">
    <property type="entry name" value="PROTEIN NRFD"/>
    <property type="match status" value="1"/>
</dbReference>
<keyword evidence="3" id="KW-1003">Cell membrane</keyword>
<feature type="compositionally biased region" description="Basic and acidic residues" evidence="7">
    <location>
        <begin position="1"/>
        <end position="27"/>
    </location>
</feature>
<reference evidence="9 10" key="1">
    <citation type="submission" date="2017-05" db="EMBL/GenBank/DDBJ databases">
        <authorList>
            <person name="Varghese N."/>
            <person name="Submissions S."/>
        </authorList>
    </citation>
    <scope>NUCLEOTIDE SEQUENCE [LARGE SCALE GENOMIC DNA]</scope>
    <source>
        <strain evidence="9 10">DSM 45139</strain>
    </source>
</reference>
<dbReference type="Proteomes" id="UP000315460">
    <property type="component" value="Unassembled WGS sequence"/>
</dbReference>
<feature type="transmembrane region" description="Helical" evidence="8">
    <location>
        <begin position="75"/>
        <end position="94"/>
    </location>
</feature>
<evidence type="ECO:0000256" key="7">
    <source>
        <dbReference type="SAM" id="MobiDB-lite"/>
    </source>
</evidence>
<feature type="transmembrane region" description="Helical" evidence="8">
    <location>
        <begin position="150"/>
        <end position="171"/>
    </location>
</feature>
<accession>A0ABY1N1K2</accession>
<evidence type="ECO:0000313" key="9">
    <source>
        <dbReference type="EMBL" id="SMO69760.1"/>
    </source>
</evidence>
<keyword evidence="5 8" id="KW-1133">Transmembrane helix</keyword>
<name>A0ABY1N1K2_9ACTN</name>
<protein>
    <submittedName>
        <fullName evidence="9">Polysulphide reductase, NrfD</fullName>
    </submittedName>
</protein>
<keyword evidence="4 8" id="KW-0812">Transmembrane</keyword>
<organism evidence="9 10">
    <name type="scientific">Dietzia kunjamensis subsp. schimae</name>
    <dbReference type="NCBI Taxonomy" id="498198"/>
    <lineage>
        <taxon>Bacteria</taxon>
        <taxon>Bacillati</taxon>
        <taxon>Actinomycetota</taxon>
        <taxon>Actinomycetes</taxon>
        <taxon>Mycobacteriales</taxon>
        <taxon>Dietziaceae</taxon>
        <taxon>Dietzia</taxon>
    </lineage>
</organism>
<feature type="transmembrane region" description="Helical" evidence="8">
    <location>
        <begin position="225"/>
        <end position="245"/>
    </location>
</feature>
<keyword evidence="6 8" id="KW-0472">Membrane</keyword>
<evidence type="ECO:0000256" key="3">
    <source>
        <dbReference type="ARBA" id="ARBA00022475"/>
    </source>
</evidence>
<feature type="region of interest" description="Disordered" evidence="7">
    <location>
        <begin position="1"/>
        <end position="49"/>
    </location>
</feature>
<comment type="similarity">
    <text evidence="2">Belongs to the NrfD family.</text>
</comment>
<sequence length="368" mass="38612">MSDGNGADHNRADHNRADHNRADDDKASIPGGPGQQTRTRRKGKGGREQLVVPPAEFRSYYGTPIVKAPPWEYDIAAYLFLGGLAGGSSLLAAGADLAGLPSQRRSARIVALGGITGSLYYLVRDLGRPERFHHMLRVLKLTSPMSVGTWLLSAYGPFVGLALGQEIVPLLPARLARRLPTALITRASRPAGIVAALVAPAVASYTAVLLTDTAAPSWSAARRELPFVFVGSAAAASGGVGLMLNPLHETGPARRLAVGGATLELAADRIMQQSMGITAEPLHEGRAGAYHRAAQILTTVGAVGAVLGRRNRALSAVAGLALAAGSACTRWAVFHAGMASTKDPKYVVIPQRERRDARGGGEAYADER</sequence>
<gene>
    <name evidence="9" type="ORF">SAMN06265174_10418</name>
</gene>
<comment type="caution">
    <text evidence="9">The sequence shown here is derived from an EMBL/GenBank/DDBJ whole genome shotgun (WGS) entry which is preliminary data.</text>
</comment>
<dbReference type="Pfam" id="PF03916">
    <property type="entry name" value="NrfD"/>
    <property type="match status" value="1"/>
</dbReference>
<dbReference type="EMBL" id="FXTG01000004">
    <property type="protein sequence ID" value="SMO69760.1"/>
    <property type="molecule type" value="Genomic_DNA"/>
</dbReference>
<keyword evidence="10" id="KW-1185">Reference proteome</keyword>
<evidence type="ECO:0000256" key="4">
    <source>
        <dbReference type="ARBA" id="ARBA00022692"/>
    </source>
</evidence>
<dbReference type="InterPro" id="IPR052049">
    <property type="entry name" value="Electron_transfer_protein"/>
</dbReference>
<feature type="transmembrane region" description="Helical" evidence="8">
    <location>
        <begin position="191"/>
        <end position="210"/>
    </location>
</feature>
<evidence type="ECO:0000256" key="2">
    <source>
        <dbReference type="ARBA" id="ARBA00008929"/>
    </source>
</evidence>